<name>A0ACC0WL27_9STRA</name>
<proteinExistence type="predicted"/>
<gene>
    <name evidence="1" type="ORF">PsorP6_017233</name>
</gene>
<protein>
    <submittedName>
        <fullName evidence="1">Uncharacterized protein</fullName>
    </submittedName>
</protein>
<keyword evidence="2" id="KW-1185">Reference proteome</keyword>
<comment type="caution">
    <text evidence="1">The sequence shown here is derived from an EMBL/GenBank/DDBJ whole genome shotgun (WGS) entry which is preliminary data.</text>
</comment>
<organism evidence="1 2">
    <name type="scientific">Peronosclerospora sorghi</name>
    <dbReference type="NCBI Taxonomy" id="230839"/>
    <lineage>
        <taxon>Eukaryota</taxon>
        <taxon>Sar</taxon>
        <taxon>Stramenopiles</taxon>
        <taxon>Oomycota</taxon>
        <taxon>Peronosporomycetes</taxon>
        <taxon>Peronosporales</taxon>
        <taxon>Peronosporaceae</taxon>
        <taxon>Peronosclerospora</taxon>
    </lineage>
</organism>
<accession>A0ACC0WL27</accession>
<dbReference type="Proteomes" id="UP001163321">
    <property type="component" value="Chromosome 11"/>
</dbReference>
<sequence length="138" mass="15840">MQVSRSNDGRVYESISEYLATIVKLWIGMTFVEDNNALLPHCTVKVGNKMVDQPLRPFPGKHGAINCKNSQCDLYATFLCAQRQHLKGYYSKCAGEYKQQIRGPPSKYAYTHIYNGVISQVNMTERFQLSTWHHVEHL</sequence>
<dbReference type="EMBL" id="CM047590">
    <property type="protein sequence ID" value="KAI9919554.1"/>
    <property type="molecule type" value="Genomic_DNA"/>
</dbReference>
<reference evidence="1 2" key="1">
    <citation type="journal article" date="2022" name="bioRxiv">
        <title>The genome of the oomycete Peronosclerospora sorghi, a cosmopolitan pathogen of maize and sorghum, is inflated with dispersed pseudogenes.</title>
        <authorList>
            <person name="Fletcher K."/>
            <person name="Martin F."/>
            <person name="Isakeit T."/>
            <person name="Cavanaugh K."/>
            <person name="Magill C."/>
            <person name="Michelmore R."/>
        </authorList>
    </citation>
    <scope>NUCLEOTIDE SEQUENCE [LARGE SCALE GENOMIC DNA]</scope>
    <source>
        <strain evidence="1">P6</strain>
    </source>
</reference>
<evidence type="ECO:0000313" key="2">
    <source>
        <dbReference type="Proteomes" id="UP001163321"/>
    </source>
</evidence>
<evidence type="ECO:0000313" key="1">
    <source>
        <dbReference type="EMBL" id="KAI9919554.1"/>
    </source>
</evidence>